<name>A0A7T0C2B0_9BACT</name>
<evidence type="ECO:0000313" key="2">
    <source>
        <dbReference type="Proteomes" id="UP000594464"/>
    </source>
</evidence>
<protein>
    <submittedName>
        <fullName evidence="1">Uncharacterized protein</fullName>
    </submittedName>
</protein>
<gene>
    <name evidence="1" type="ORF">G3M78_06620</name>
</gene>
<evidence type="ECO:0000313" key="1">
    <source>
        <dbReference type="EMBL" id="QPJ65077.1"/>
    </source>
</evidence>
<reference evidence="2" key="1">
    <citation type="submission" date="2020-02" db="EMBL/GenBank/DDBJ databases">
        <title>Genomic and physiological characterization of two novel Nitrospinaceae genera.</title>
        <authorList>
            <person name="Mueller A.J."/>
            <person name="Jung M.-Y."/>
            <person name="Strachan C.R."/>
            <person name="Herbold C.W."/>
            <person name="Kirkegaard R.H."/>
            <person name="Daims H."/>
        </authorList>
    </citation>
    <scope>NUCLEOTIDE SEQUENCE [LARGE SCALE GENOMIC DNA]</scope>
</reference>
<dbReference type="KEGG" id="nva:G3M78_06620"/>
<dbReference type="Proteomes" id="UP000594464">
    <property type="component" value="Chromosome"/>
</dbReference>
<dbReference type="EMBL" id="CP048620">
    <property type="protein sequence ID" value="QPJ65077.1"/>
    <property type="molecule type" value="Genomic_DNA"/>
</dbReference>
<accession>A0A7T0C2B0</accession>
<organism evidence="1 2">
    <name type="scientific">Candidatus Nitrohelix vancouverensis</name>
    <dbReference type="NCBI Taxonomy" id="2705534"/>
    <lineage>
        <taxon>Bacteria</taxon>
        <taxon>Pseudomonadati</taxon>
        <taxon>Nitrospinota/Tectimicrobiota group</taxon>
        <taxon>Nitrospinota</taxon>
        <taxon>Nitrospinia</taxon>
        <taxon>Nitrospinales</taxon>
        <taxon>Nitrospinaceae</taxon>
        <taxon>Candidatus Nitrohelix</taxon>
    </lineage>
</organism>
<sequence>MVDITENPLAGSAQGANRTTIINSVSTLPRSALQAIAQNNNAPQEFGADRSPENTVDLGGVEVNSARSTFINPPPEIGKGSIADIFL</sequence>
<dbReference type="AlphaFoldDB" id="A0A7T0C2B0"/>
<proteinExistence type="predicted"/>